<evidence type="ECO:0000256" key="6">
    <source>
        <dbReference type="ARBA" id="ARBA00022729"/>
    </source>
</evidence>
<organism evidence="17 18">
    <name type="scientific">Ciona intestinalis</name>
    <name type="common">Transparent sea squirt</name>
    <name type="synonym">Ascidia intestinalis</name>
    <dbReference type="NCBI Taxonomy" id="7719"/>
    <lineage>
        <taxon>Eukaryota</taxon>
        <taxon>Metazoa</taxon>
        <taxon>Chordata</taxon>
        <taxon>Tunicata</taxon>
        <taxon>Ascidiacea</taxon>
        <taxon>Phlebobranchia</taxon>
        <taxon>Cionidae</taxon>
        <taxon>Ciona</taxon>
    </lineage>
</organism>
<feature type="transmembrane region" description="Helical" evidence="15">
    <location>
        <begin position="775"/>
        <end position="800"/>
    </location>
</feature>
<feature type="transmembrane region" description="Helical" evidence="15">
    <location>
        <begin position="1224"/>
        <end position="1245"/>
    </location>
</feature>
<name>F6RCK1_CIOIN</name>
<evidence type="ECO:0000256" key="15">
    <source>
        <dbReference type="SAM" id="Phobius"/>
    </source>
</evidence>
<dbReference type="GO" id="GO:0005886">
    <property type="term" value="C:plasma membrane"/>
    <property type="evidence" value="ECO:0000318"/>
    <property type="project" value="GO_Central"/>
</dbReference>
<dbReference type="FunCoup" id="F6RCK1">
    <property type="interactions" value="1"/>
</dbReference>
<evidence type="ECO:0000313" key="18">
    <source>
        <dbReference type="Proteomes" id="UP000008144"/>
    </source>
</evidence>
<feature type="transmembrane region" description="Helical" evidence="15">
    <location>
        <begin position="845"/>
        <end position="870"/>
    </location>
</feature>
<dbReference type="HOGENOM" id="CLU_002359_0_0_1"/>
<keyword evidence="7 15" id="KW-1133">Transmembrane helix</keyword>
<dbReference type="GO" id="GO:0030299">
    <property type="term" value="P:intestinal cholesterol absorption"/>
    <property type="evidence" value="ECO:0000318"/>
    <property type="project" value="GO_Central"/>
</dbReference>
<feature type="transmembrane region" description="Helical" evidence="15">
    <location>
        <begin position="699"/>
        <end position="722"/>
    </location>
</feature>
<feature type="domain" description="SSD" evidence="16">
    <location>
        <begin position="635"/>
        <end position="800"/>
    </location>
</feature>
<dbReference type="Ensembl" id="ENSCINT00000018303.3">
    <property type="protein sequence ID" value="ENSCINP00000018303.3"/>
    <property type="gene ID" value="ENSCING00000009011.3"/>
</dbReference>
<keyword evidence="3" id="KW-0813">Transport</keyword>
<dbReference type="GO" id="GO:0012505">
    <property type="term" value="C:endomembrane system"/>
    <property type="evidence" value="ECO:0007669"/>
    <property type="project" value="UniProtKB-SubCell"/>
</dbReference>
<reference evidence="17" key="3">
    <citation type="submission" date="2025-08" db="UniProtKB">
        <authorList>
            <consortium name="Ensembl"/>
        </authorList>
    </citation>
    <scope>IDENTIFICATION</scope>
</reference>
<reference evidence="18" key="1">
    <citation type="journal article" date="2002" name="Science">
        <title>The draft genome of Ciona intestinalis: insights into chordate and vertebrate origins.</title>
        <authorList>
            <person name="Dehal P."/>
            <person name="Satou Y."/>
            <person name="Campbell R.K."/>
            <person name="Chapman J."/>
            <person name="Degnan B."/>
            <person name="De Tomaso A."/>
            <person name="Davidson B."/>
            <person name="Di Gregorio A."/>
            <person name="Gelpke M."/>
            <person name="Goodstein D.M."/>
            <person name="Harafuji N."/>
            <person name="Hastings K.E."/>
            <person name="Ho I."/>
            <person name="Hotta K."/>
            <person name="Huang W."/>
            <person name="Kawashima T."/>
            <person name="Lemaire P."/>
            <person name="Martinez D."/>
            <person name="Meinertzhagen I.A."/>
            <person name="Necula S."/>
            <person name="Nonaka M."/>
            <person name="Putnam N."/>
            <person name="Rash S."/>
            <person name="Saiga H."/>
            <person name="Satake M."/>
            <person name="Terry A."/>
            <person name="Yamada L."/>
            <person name="Wang H.G."/>
            <person name="Awazu S."/>
            <person name="Azumi K."/>
            <person name="Boore J."/>
            <person name="Branno M."/>
            <person name="Chin-Bow S."/>
            <person name="DeSantis R."/>
            <person name="Doyle S."/>
            <person name="Francino P."/>
            <person name="Keys D.N."/>
            <person name="Haga S."/>
            <person name="Hayashi H."/>
            <person name="Hino K."/>
            <person name="Imai K.S."/>
            <person name="Inaba K."/>
            <person name="Kano S."/>
            <person name="Kobayashi K."/>
            <person name="Kobayashi M."/>
            <person name="Lee B.I."/>
            <person name="Makabe K.W."/>
            <person name="Manohar C."/>
            <person name="Matassi G."/>
            <person name="Medina M."/>
            <person name="Mochizuki Y."/>
            <person name="Mount S."/>
            <person name="Morishita T."/>
            <person name="Miura S."/>
            <person name="Nakayama A."/>
            <person name="Nishizaka S."/>
            <person name="Nomoto H."/>
            <person name="Ohta F."/>
            <person name="Oishi K."/>
            <person name="Rigoutsos I."/>
            <person name="Sano M."/>
            <person name="Sasaki A."/>
            <person name="Sasakura Y."/>
            <person name="Shoguchi E."/>
            <person name="Shin-i T."/>
            <person name="Spagnuolo A."/>
            <person name="Stainier D."/>
            <person name="Suzuki M.M."/>
            <person name="Tassy O."/>
            <person name="Takatori N."/>
            <person name="Tokuoka M."/>
            <person name="Yagi K."/>
            <person name="Yoshizaki F."/>
            <person name="Wada S."/>
            <person name="Zhang C."/>
            <person name="Hyatt P.D."/>
            <person name="Larimer F."/>
            <person name="Detter C."/>
            <person name="Doggett N."/>
            <person name="Glavina T."/>
            <person name="Hawkins T."/>
            <person name="Richardson P."/>
            <person name="Lucas S."/>
            <person name="Kohara Y."/>
            <person name="Levine M."/>
            <person name="Satoh N."/>
            <person name="Rokhsar D.S."/>
        </authorList>
    </citation>
    <scope>NUCLEOTIDE SEQUENCE [LARGE SCALE GENOMIC DNA]</scope>
</reference>
<evidence type="ECO:0000256" key="12">
    <source>
        <dbReference type="ARBA" id="ARBA00023180"/>
    </source>
</evidence>
<dbReference type="GO" id="GO:0042632">
    <property type="term" value="P:cholesterol homeostasis"/>
    <property type="evidence" value="ECO:0000318"/>
    <property type="project" value="GO_Central"/>
</dbReference>
<protein>
    <recommendedName>
        <fullName evidence="16">SSD domain-containing protein</fullName>
    </recommendedName>
</protein>
<evidence type="ECO:0000256" key="1">
    <source>
        <dbReference type="ARBA" id="ARBA00004127"/>
    </source>
</evidence>
<evidence type="ECO:0000256" key="4">
    <source>
        <dbReference type="ARBA" id="ARBA00022548"/>
    </source>
</evidence>
<evidence type="ECO:0000256" key="13">
    <source>
        <dbReference type="ARBA" id="ARBA00023221"/>
    </source>
</evidence>
<evidence type="ECO:0000256" key="8">
    <source>
        <dbReference type="ARBA" id="ARBA00023098"/>
    </source>
</evidence>
<feature type="transmembrane region" description="Helical" evidence="15">
    <location>
        <begin position="669"/>
        <end position="693"/>
    </location>
</feature>
<comment type="subcellular location">
    <subcellularLocation>
        <location evidence="1">Endomembrane system</location>
        <topology evidence="1">Multi-pass membrane protein</topology>
    </subcellularLocation>
</comment>
<keyword evidence="9 15" id="KW-0472">Membrane</keyword>
<dbReference type="Pfam" id="PF12349">
    <property type="entry name" value="Sterol-sensing"/>
    <property type="match status" value="1"/>
</dbReference>
<dbReference type="Pfam" id="PF16414">
    <property type="entry name" value="NPC1_N"/>
    <property type="match status" value="1"/>
</dbReference>
<feature type="transmembrane region" description="Helical" evidence="15">
    <location>
        <begin position="1126"/>
        <end position="1146"/>
    </location>
</feature>
<keyword evidence="18" id="KW-1185">Reference proteome</keyword>
<dbReference type="InterPro" id="IPR053958">
    <property type="entry name" value="HMGCR/SNAP/NPC1-like_SSD"/>
</dbReference>
<reference evidence="17" key="4">
    <citation type="submission" date="2025-09" db="UniProtKB">
        <authorList>
            <consortium name="Ensembl"/>
        </authorList>
    </citation>
    <scope>IDENTIFICATION</scope>
</reference>
<dbReference type="InterPro" id="IPR032190">
    <property type="entry name" value="NPC1_N"/>
</dbReference>
<dbReference type="GO" id="GO:0005319">
    <property type="term" value="F:lipid transporter activity"/>
    <property type="evidence" value="ECO:0007669"/>
    <property type="project" value="InterPro"/>
</dbReference>
<dbReference type="PANTHER" id="PTHR45727">
    <property type="entry name" value="NPC INTRACELLULAR CHOLESTEROL TRANSPORTER 1"/>
    <property type="match status" value="1"/>
</dbReference>
<comment type="catalytic activity">
    <reaction evidence="14">
        <text>cholesterol(in) = cholesterol(out)</text>
        <dbReference type="Rhea" id="RHEA:39747"/>
        <dbReference type="ChEBI" id="CHEBI:16113"/>
    </reaction>
</comment>
<dbReference type="EMBL" id="EAAA01001866">
    <property type="status" value="NOT_ANNOTATED_CDS"/>
    <property type="molecule type" value="Genomic_DNA"/>
</dbReference>
<keyword evidence="4" id="KW-0153">Cholesterol metabolism</keyword>
<reference evidence="17" key="2">
    <citation type="journal article" date="2008" name="Genome Biol.">
        <title>Improved genome assembly and evidence-based global gene model set for the chordate Ciona intestinalis: new insight into intron and operon populations.</title>
        <authorList>
            <person name="Satou Y."/>
            <person name="Mineta K."/>
            <person name="Ogasawara M."/>
            <person name="Sasakura Y."/>
            <person name="Shoguchi E."/>
            <person name="Ueno K."/>
            <person name="Yamada L."/>
            <person name="Matsumoto J."/>
            <person name="Wasserscheid J."/>
            <person name="Dewar K."/>
            <person name="Wiley G.B."/>
            <person name="Macmil S.L."/>
            <person name="Roe B.A."/>
            <person name="Zeller R.W."/>
            <person name="Hastings K.E."/>
            <person name="Lemaire P."/>
            <person name="Lindquist E."/>
            <person name="Endo T."/>
            <person name="Hotta K."/>
            <person name="Inaba K."/>
        </authorList>
    </citation>
    <scope>NUCLEOTIDE SEQUENCE [LARGE SCALE GENOMIC DNA]</scope>
    <source>
        <strain evidence="17">wild type</strain>
    </source>
</reference>
<evidence type="ECO:0000256" key="11">
    <source>
        <dbReference type="ARBA" id="ARBA00023166"/>
    </source>
</evidence>
<keyword evidence="13" id="KW-0753">Steroid metabolism</keyword>
<dbReference type="GO" id="GO:0015485">
    <property type="term" value="F:cholesterol binding"/>
    <property type="evidence" value="ECO:0000318"/>
    <property type="project" value="GO_Central"/>
</dbReference>
<keyword evidence="11" id="KW-1207">Sterol metabolism</keyword>
<feature type="transmembrane region" description="Helical" evidence="15">
    <location>
        <begin position="1251"/>
        <end position="1278"/>
    </location>
</feature>
<dbReference type="Proteomes" id="UP000008144">
    <property type="component" value="Chromosome 4"/>
</dbReference>
<dbReference type="Pfam" id="PF22314">
    <property type="entry name" value="NPC1_MLD"/>
    <property type="match status" value="1"/>
</dbReference>
<feature type="transmembrane region" description="Helical" evidence="15">
    <location>
        <begin position="636"/>
        <end position="657"/>
    </location>
</feature>
<dbReference type="NCBIfam" id="TIGR00917">
    <property type="entry name" value="2A060601"/>
    <property type="match status" value="1"/>
</dbReference>
<dbReference type="InterPro" id="IPR004765">
    <property type="entry name" value="NPC1-like"/>
</dbReference>
<dbReference type="GO" id="GO:0030301">
    <property type="term" value="P:cholesterol transport"/>
    <property type="evidence" value="ECO:0007669"/>
    <property type="project" value="UniProtKB-ARBA"/>
</dbReference>
<evidence type="ECO:0000256" key="9">
    <source>
        <dbReference type="ARBA" id="ARBA00023136"/>
    </source>
</evidence>
<accession>F6RCK1</accession>
<dbReference type="OMA" id="QVFPYTI"/>
<dbReference type="PROSITE" id="PS50156">
    <property type="entry name" value="SSD"/>
    <property type="match status" value="1"/>
</dbReference>
<dbReference type="GeneTree" id="ENSGT00940000159904"/>
<feature type="transmembrane region" description="Helical" evidence="15">
    <location>
        <begin position="287"/>
        <end position="309"/>
    </location>
</feature>
<proteinExistence type="inferred from homology"/>
<evidence type="ECO:0000313" key="17">
    <source>
        <dbReference type="Ensembl" id="ENSCINP00000018303.3"/>
    </source>
</evidence>
<keyword evidence="8" id="KW-0443">Lipid metabolism</keyword>
<evidence type="ECO:0000256" key="14">
    <source>
        <dbReference type="ARBA" id="ARBA00034049"/>
    </source>
</evidence>
<dbReference type="InterPro" id="IPR053956">
    <property type="entry name" value="NPC1_MLD"/>
</dbReference>
<keyword evidence="5 15" id="KW-0812">Transmembrane</keyword>
<dbReference type="PANTHER" id="PTHR45727:SF3">
    <property type="entry name" value="NPC1-LIKE INTRACELLULAR CHOLESTEROL TRANSPORTER 1"/>
    <property type="match status" value="1"/>
</dbReference>
<feature type="transmembrane region" description="Helical" evidence="15">
    <location>
        <begin position="1180"/>
        <end position="1203"/>
    </location>
</feature>
<sequence length="1339" mass="149629">MTCGGLNGYIFHTVLNQFHIYKVTATTISHEPGMCMLYGNCGYYEENDPTHSKGIYINLGELPCLDNRKAVVLDKTSAHYKSLAKTCPNLIKPDGEPTAICCDPQQLNTLERQLTASVLVFNRCPSCVENFRGLYCQITCSPNQATFMNVTEMRNTTETEGAFTESIYISETYATNVHTSCKDVIFPQTNGKAMALVCNGFSGDDCTPQRFLDYLGSTNNGIAPLNMDFQQIAPEGMAPLDAFAYKCQDAPSPTEFACSCTDCEASCPAPPILQPDQVPFMIGTADGVAVIVLIIFLAFVVLFTAYLVIDFMFKNGNVKQKIDYMVAEAESKKVGKSTQDFISSVFRRWGSFVARNPVVVLISAILVCVALCVGVKFVILTTDPIELWSSAGSRVRQEKDYYDEKFGAFYRTEMIIMKLKPQYEYTSFTGVKYNFSNILETKYILEMLALQNELRYMNVSYEVDGEVNIGTLNDICFIPLSPDNNNCTITSVMNYWQNDPNEMFKTANYTDKISEETYVVDYRDHFLYCVQAPATVQDTTPLKQNCMGDFGGPVFPYLALGGQDLQGNGYNEAPSSILTFVVSNFAKEDNRTKLVTAWEKQFLRFMDNYTSEYFDFAYFSERSPEDELERSSQTDVVVFAVSYLVIFAYIAIALGTYTSLKRIPVDSKISLGVSGILVILASVFTSIGLFGYIGYATSLIVIEVVPFLVLAIGADNIFILTLEYQRDERKPDEDLADQIGRVMGEVGPSMLLCSLTECVAFFLGALTDMPAVEQFALAAAVAIAFDFLLQITAFLAVLSLDARRTRGNRVDVCCCIKMEPAEPNTKTYLETFFHKYYAPVLMNDLVRYVVMIGFVGLSCWCTILCTRITVGLDQDLSVPKDSYVLKYFDYMEKYLDVGVPVYFVTKGAYNFADKNASSLICGSAGCDTYSLTQQISYASQNASYWRIETPAASWYDDYVDWLPPQGVGGRKSCCRYETFHPNEFCPATDTVSKCSPCLKNEDYTPDDFMQYLPWFLIDNPGVECNKGGHSAYGNAVNIVNNYTGSGTDVVDASYFMAFHSVCIKSVDCTENLIKARKLADNITKTLKAANKDGNNILENEEDFEVFPYCLYYVYYEQYLTAVEDTLFQLGICLIPTFAFSFILLGFDFYSGIITVLTIVMIVVDTAGLCSLWGVDMNAVSLINLVAAIGLSVEFISHVVRTFSLKTHISKKKRVIESMTTMGPAVFAGVALTNLPGIIVLNWATAQLIQIFFFRMCLVITLLGTAHGLIFLPVFLSYFGPPVNKAILYEEQSELRKATQTVYMNVEKADQEKQCDKTNKNVYMNVEKADQEKQCDYTEF</sequence>
<evidence type="ECO:0000256" key="5">
    <source>
        <dbReference type="ARBA" id="ARBA00022692"/>
    </source>
</evidence>
<dbReference type="SUPFAM" id="SSF82866">
    <property type="entry name" value="Multidrug efflux transporter AcrB transmembrane domain"/>
    <property type="match status" value="2"/>
</dbReference>
<feature type="transmembrane region" description="Helical" evidence="15">
    <location>
        <begin position="1153"/>
        <end position="1174"/>
    </location>
</feature>
<comment type="similarity">
    <text evidence="2">Belongs to the patched family.</text>
</comment>
<evidence type="ECO:0000256" key="10">
    <source>
        <dbReference type="ARBA" id="ARBA00023157"/>
    </source>
</evidence>
<dbReference type="Gene3D" id="1.20.1640.10">
    <property type="entry name" value="Multidrug efflux transporter AcrB transmembrane domain"/>
    <property type="match status" value="2"/>
</dbReference>
<feature type="transmembrane region" description="Helical" evidence="15">
    <location>
        <begin position="358"/>
        <end position="380"/>
    </location>
</feature>
<evidence type="ECO:0000256" key="2">
    <source>
        <dbReference type="ARBA" id="ARBA00005585"/>
    </source>
</evidence>
<dbReference type="STRING" id="7719.ENSCINP00000018303"/>
<evidence type="ECO:0000259" key="16">
    <source>
        <dbReference type="PROSITE" id="PS50156"/>
    </source>
</evidence>
<dbReference type="InParanoid" id="F6RCK1"/>
<keyword evidence="12" id="KW-0325">Glycoprotein</keyword>
<evidence type="ECO:0000256" key="3">
    <source>
        <dbReference type="ARBA" id="ARBA00022448"/>
    </source>
</evidence>
<dbReference type="GO" id="GO:0008203">
    <property type="term" value="P:cholesterol metabolic process"/>
    <property type="evidence" value="ECO:0007669"/>
    <property type="project" value="UniProtKB-KW"/>
</dbReference>
<dbReference type="GO" id="GO:0015918">
    <property type="term" value="P:sterol transport"/>
    <property type="evidence" value="ECO:0000318"/>
    <property type="project" value="GO_Central"/>
</dbReference>
<keyword evidence="10" id="KW-1015">Disulfide bond</keyword>
<dbReference type="InterPro" id="IPR000731">
    <property type="entry name" value="SSD"/>
</dbReference>
<keyword evidence="6" id="KW-0732">Signal</keyword>
<evidence type="ECO:0000256" key="7">
    <source>
        <dbReference type="ARBA" id="ARBA00022989"/>
    </source>
</evidence>